<accession>A0A090GC11</accession>
<evidence type="ECO:0000256" key="2">
    <source>
        <dbReference type="PROSITE-ProRule" id="PRU00703"/>
    </source>
</evidence>
<evidence type="ECO:0000313" key="5">
    <source>
        <dbReference type="EMBL" id="CDX31418.1"/>
    </source>
</evidence>
<dbReference type="InterPro" id="IPR000644">
    <property type="entry name" value="CBS_dom"/>
</dbReference>
<dbReference type="InterPro" id="IPR044725">
    <property type="entry name" value="CBSX3_CBS_dom"/>
</dbReference>
<evidence type="ECO:0000256" key="1">
    <source>
        <dbReference type="ARBA" id="ARBA00023122"/>
    </source>
</evidence>
<organism evidence="6 8">
    <name type="scientific">Mesorhizobium plurifarium</name>
    <dbReference type="NCBI Taxonomy" id="69974"/>
    <lineage>
        <taxon>Bacteria</taxon>
        <taxon>Pseudomonadati</taxon>
        <taxon>Pseudomonadota</taxon>
        <taxon>Alphaproteobacteria</taxon>
        <taxon>Hyphomicrobiales</taxon>
        <taxon>Phyllobacteriaceae</taxon>
        <taxon>Mesorhizobium</taxon>
    </lineage>
</organism>
<proteinExistence type="predicted"/>
<evidence type="ECO:0000313" key="4">
    <source>
        <dbReference type="EMBL" id="CDX17262.1"/>
    </source>
</evidence>
<protein>
    <submittedName>
        <fullName evidence="6">Putative signal transduction protein with CBS domains</fullName>
    </submittedName>
</protein>
<dbReference type="Pfam" id="PF00571">
    <property type="entry name" value="CBS"/>
    <property type="match status" value="2"/>
</dbReference>
<dbReference type="PANTHER" id="PTHR43080">
    <property type="entry name" value="CBS DOMAIN-CONTAINING PROTEIN CBSX3, MITOCHONDRIAL"/>
    <property type="match status" value="1"/>
</dbReference>
<dbReference type="Proteomes" id="UP000046373">
    <property type="component" value="Unassembled WGS sequence"/>
</dbReference>
<dbReference type="SUPFAM" id="SSF54631">
    <property type="entry name" value="CBS-domain pair"/>
    <property type="match status" value="1"/>
</dbReference>
<dbReference type="PROSITE" id="PS51371">
    <property type="entry name" value="CBS"/>
    <property type="match status" value="2"/>
</dbReference>
<reference evidence="7" key="1">
    <citation type="submission" date="2014-08" db="EMBL/GenBank/DDBJ databases">
        <authorList>
            <person name="Moulin L."/>
        </authorList>
    </citation>
    <scope>NUCLEOTIDE SEQUENCE [LARGE SCALE GENOMIC DNA]</scope>
</reference>
<sequence length="143" mass="15809">MTVKAILESKGHDVFTLGPNEKLSEAIRMLAEHRIGALVITNGDRKIVGILSERDIVRVVAKEGAAALDIAVRSAMTPKVKICNENHTVNEVMEIMTRGRFRHLPVEKNGLLDGIVSIGDVVKRRIEDVEREAEEIRAYIATA</sequence>
<evidence type="ECO:0000259" key="3">
    <source>
        <dbReference type="PROSITE" id="PS51371"/>
    </source>
</evidence>
<gene>
    <name evidence="4" type="ORF">MPL3356_230118</name>
    <name evidence="6" type="ORF">MPL3365_250058</name>
    <name evidence="5" type="ORF">MPLDJ20_140277</name>
</gene>
<dbReference type="Gene3D" id="3.10.580.10">
    <property type="entry name" value="CBS-domain"/>
    <property type="match status" value="1"/>
</dbReference>
<keyword evidence="7" id="KW-1185">Reference proteome</keyword>
<dbReference type="CDD" id="cd04623">
    <property type="entry name" value="CBS_pair_bac_euk"/>
    <property type="match status" value="1"/>
</dbReference>
<dbReference type="SMART" id="SM00116">
    <property type="entry name" value="CBS"/>
    <property type="match status" value="2"/>
</dbReference>
<reference evidence="8 9" key="2">
    <citation type="submission" date="2014-08" db="EMBL/GenBank/DDBJ databases">
        <authorList>
            <person name="Moulin Lionel"/>
        </authorList>
    </citation>
    <scope>NUCLEOTIDE SEQUENCE [LARGE SCALE GENOMIC DNA]</scope>
</reference>
<dbReference type="Proteomes" id="UP000046122">
    <property type="component" value="Unassembled WGS sequence"/>
</dbReference>
<dbReference type="STRING" id="69974.MPLDJ20_140277"/>
<name>A0A090GC11_MESPL</name>
<feature type="domain" description="CBS" evidence="3">
    <location>
        <begin position="76"/>
        <end position="131"/>
    </location>
</feature>
<evidence type="ECO:0000313" key="6">
    <source>
        <dbReference type="EMBL" id="CDX56947.1"/>
    </source>
</evidence>
<evidence type="ECO:0000313" key="7">
    <source>
        <dbReference type="Proteomes" id="UP000045285"/>
    </source>
</evidence>
<feature type="domain" description="CBS" evidence="3">
    <location>
        <begin position="8"/>
        <end position="68"/>
    </location>
</feature>
<dbReference type="AlphaFoldDB" id="A0A090GC11"/>
<dbReference type="Proteomes" id="UP000045285">
    <property type="component" value="Unassembled WGS sequence"/>
</dbReference>
<dbReference type="PANTHER" id="PTHR43080:SF2">
    <property type="entry name" value="CBS DOMAIN-CONTAINING PROTEIN"/>
    <property type="match status" value="1"/>
</dbReference>
<keyword evidence="1 2" id="KW-0129">CBS domain</keyword>
<dbReference type="EMBL" id="CCNB01000006">
    <property type="protein sequence ID" value="CDX31418.1"/>
    <property type="molecule type" value="Genomic_DNA"/>
</dbReference>
<dbReference type="EMBL" id="CCMZ01000016">
    <property type="protein sequence ID" value="CDX17262.1"/>
    <property type="molecule type" value="Genomic_DNA"/>
</dbReference>
<evidence type="ECO:0000313" key="8">
    <source>
        <dbReference type="Proteomes" id="UP000046122"/>
    </source>
</evidence>
<dbReference type="InterPro" id="IPR046342">
    <property type="entry name" value="CBS_dom_sf"/>
</dbReference>
<evidence type="ECO:0000313" key="9">
    <source>
        <dbReference type="Proteomes" id="UP000046373"/>
    </source>
</evidence>
<dbReference type="EMBL" id="CCNE01000018">
    <property type="protein sequence ID" value="CDX56947.1"/>
    <property type="molecule type" value="Genomic_DNA"/>
</dbReference>
<dbReference type="InterPro" id="IPR051257">
    <property type="entry name" value="Diverse_CBS-Domain"/>
</dbReference>